<keyword evidence="1 4" id="KW-0378">Hydrolase</keyword>
<dbReference type="SUPFAM" id="SSF53474">
    <property type="entry name" value="alpha/beta-Hydrolases"/>
    <property type="match status" value="1"/>
</dbReference>
<reference evidence="4" key="2">
    <citation type="journal article" date="2021" name="PeerJ">
        <title>Extensive microbial diversity within the chicken gut microbiome revealed by metagenomics and culture.</title>
        <authorList>
            <person name="Gilroy R."/>
            <person name="Ravi A."/>
            <person name="Getino M."/>
            <person name="Pursley I."/>
            <person name="Horton D.L."/>
            <person name="Alikhan N.F."/>
            <person name="Baker D."/>
            <person name="Gharbi K."/>
            <person name="Hall N."/>
            <person name="Watson M."/>
            <person name="Adriaenssens E.M."/>
            <person name="Foster-Nyarko E."/>
            <person name="Jarju S."/>
            <person name="Secka A."/>
            <person name="Antonio M."/>
            <person name="Oren A."/>
            <person name="Chaudhuri R.R."/>
            <person name="La Ragione R."/>
            <person name="Hildebrand F."/>
            <person name="Pallen M.J."/>
        </authorList>
    </citation>
    <scope>NUCLEOTIDE SEQUENCE</scope>
    <source>
        <strain evidence="4">18911</strain>
    </source>
</reference>
<dbReference type="PANTHER" id="PTHR48081">
    <property type="entry name" value="AB HYDROLASE SUPERFAMILY PROTEIN C4A8.06C"/>
    <property type="match status" value="1"/>
</dbReference>
<protein>
    <submittedName>
        <fullName evidence="4">Alpha/beta hydrolase</fullName>
    </submittedName>
</protein>
<dbReference type="Pfam" id="PF20434">
    <property type="entry name" value="BD-FAE"/>
    <property type="match status" value="1"/>
</dbReference>
<comment type="caution">
    <text evidence="4">The sequence shown here is derived from an EMBL/GenBank/DDBJ whole genome shotgun (WGS) entry which is preliminary data.</text>
</comment>
<dbReference type="InterPro" id="IPR029058">
    <property type="entry name" value="AB_hydrolase_fold"/>
</dbReference>
<keyword evidence="2" id="KW-1133">Transmembrane helix</keyword>
<evidence type="ECO:0000256" key="1">
    <source>
        <dbReference type="ARBA" id="ARBA00022801"/>
    </source>
</evidence>
<evidence type="ECO:0000313" key="4">
    <source>
        <dbReference type="EMBL" id="HIU60300.1"/>
    </source>
</evidence>
<dbReference type="Proteomes" id="UP000824094">
    <property type="component" value="Unassembled WGS sequence"/>
</dbReference>
<accession>A0A9D1MHH0</accession>
<evidence type="ECO:0000313" key="5">
    <source>
        <dbReference type="Proteomes" id="UP000824094"/>
    </source>
</evidence>
<dbReference type="Gene3D" id="3.40.50.1820">
    <property type="entry name" value="alpha/beta hydrolase"/>
    <property type="match status" value="1"/>
</dbReference>
<sequence>MSKIEAEIVKKPKEDTLVKRIARTLVACAALYVFITLLFTLGDLLQMVGQNKDSRNMEYGKARYEQVISEGVPEFYYVYSAEEMAENAELKEVKLFYFPAPSGDTEKFAVVLPGGGYFECNTEKVAFPTAAKLNELGYSAFVLQYRYGMAAKNGAPYAPVQDLGTALQYIFRHAGNTAGKFFNVDTENYAIYGFSAGGNLAGLFGSKELGYARYGLPKPGSLTLVYPWININEDIPLTGNPWQEAVQGVSQLIGNYFLLGSLSPTEYQKLAVCVQNHVTPDYPKTYIVHGDNDFVVPYETNSMVMVKALQQNNVQNVLQIAPGANHGFGLGIGTSAEGWVEKSVEFWLS</sequence>
<evidence type="ECO:0000259" key="3">
    <source>
        <dbReference type="Pfam" id="PF20434"/>
    </source>
</evidence>
<dbReference type="GO" id="GO:0016787">
    <property type="term" value="F:hydrolase activity"/>
    <property type="evidence" value="ECO:0007669"/>
    <property type="project" value="UniProtKB-KW"/>
</dbReference>
<feature type="transmembrane region" description="Helical" evidence="2">
    <location>
        <begin position="21"/>
        <end position="42"/>
    </location>
</feature>
<dbReference type="InterPro" id="IPR050300">
    <property type="entry name" value="GDXG_lipolytic_enzyme"/>
</dbReference>
<dbReference type="AlphaFoldDB" id="A0A9D1MHH0"/>
<keyword evidence="2" id="KW-0812">Transmembrane</keyword>
<dbReference type="PANTHER" id="PTHR48081:SF6">
    <property type="entry name" value="PEPTIDASE S9 PROLYL OLIGOPEPTIDASE CATALYTIC DOMAIN-CONTAINING PROTEIN"/>
    <property type="match status" value="1"/>
</dbReference>
<dbReference type="EMBL" id="DVNF01000083">
    <property type="protein sequence ID" value="HIU60300.1"/>
    <property type="molecule type" value="Genomic_DNA"/>
</dbReference>
<keyword evidence="2" id="KW-0472">Membrane</keyword>
<gene>
    <name evidence="4" type="ORF">IAB05_02785</name>
</gene>
<reference evidence="4" key="1">
    <citation type="submission" date="2020-10" db="EMBL/GenBank/DDBJ databases">
        <authorList>
            <person name="Gilroy R."/>
        </authorList>
    </citation>
    <scope>NUCLEOTIDE SEQUENCE</scope>
    <source>
        <strain evidence="4">18911</strain>
    </source>
</reference>
<name>A0A9D1MHH0_9FIRM</name>
<proteinExistence type="predicted"/>
<feature type="domain" description="BD-FAE-like" evidence="3">
    <location>
        <begin position="97"/>
        <end position="301"/>
    </location>
</feature>
<dbReference type="InterPro" id="IPR049492">
    <property type="entry name" value="BD-FAE-like_dom"/>
</dbReference>
<organism evidence="4 5">
    <name type="scientific">Candidatus Stercoripulliclostridium merdigallinarum</name>
    <dbReference type="NCBI Taxonomy" id="2840951"/>
    <lineage>
        <taxon>Bacteria</taxon>
        <taxon>Bacillati</taxon>
        <taxon>Bacillota</taxon>
        <taxon>Clostridia</taxon>
        <taxon>Eubacteriales</taxon>
        <taxon>Candidatus Stercoripulliclostridium</taxon>
    </lineage>
</organism>
<evidence type="ECO:0000256" key="2">
    <source>
        <dbReference type="SAM" id="Phobius"/>
    </source>
</evidence>